<accession>A0A7K3WS24</accession>
<dbReference type="AlphaFoldDB" id="A0A7K3WS24"/>
<dbReference type="Gene3D" id="3.50.50.60">
    <property type="entry name" value="FAD/NAD(P)-binding domain"/>
    <property type="match status" value="2"/>
</dbReference>
<feature type="domain" description="FAD/NAD(P)-binding" evidence="5">
    <location>
        <begin position="5"/>
        <end position="289"/>
    </location>
</feature>
<proteinExistence type="inferred from homology"/>
<dbReference type="Proteomes" id="UP000486602">
    <property type="component" value="Unassembled WGS sequence"/>
</dbReference>
<dbReference type="GO" id="GO:0016491">
    <property type="term" value="F:oxidoreductase activity"/>
    <property type="evidence" value="ECO:0007669"/>
    <property type="project" value="InterPro"/>
</dbReference>
<comment type="cofactor">
    <cofactor evidence="1">
        <name>FAD</name>
        <dbReference type="ChEBI" id="CHEBI:57692"/>
    </cofactor>
</comment>
<name>A0A7K3WS24_9FLAO</name>
<dbReference type="PRINTS" id="PR00411">
    <property type="entry name" value="PNDRDTASEI"/>
</dbReference>
<evidence type="ECO:0000259" key="5">
    <source>
        <dbReference type="Pfam" id="PF07992"/>
    </source>
</evidence>
<dbReference type="RefSeq" id="WP_163285867.1">
    <property type="nucleotide sequence ID" value="NZ_JAAGVY010000026.1"/>
</dbReference>
<protein>
    <submittedName>
        <fullName evidence="6">NAD(P)/FAD-dependent oxidoreductase</fullName>
    </submittedName>
</protein>
<evidence type="ECO:0000313" key="7">
    <source>
        <dbReference type="Proteomes" id="UP000486602"/>
    </source>
</evidence>
<comment type="caution">
    <text evidence="6">The sequence shown here is derived from an EMBL/GenBank/DDBJ whole genome shotgun (WGS) entry which is preliminary data.</text>
</comment>
<dbReference type="InterPro" id="IPR050260">
    <property type="entry name" value="FAD-bd_OxRdtase"/>
</dbReference>
<keyword evidence="7" id="KW-1185">Reference proteome</keyword>
<dbReference type="EMBL" id="JAAGVY010000026">
    <property type="protein sequence ID" value="NEN24473.1"/>
    <property type="molecule type" value="Genomic_DNA"/>
</dbReference>
<dbReference type="Pfam" id="PF07992">
    <property type="entry name" value="Pyr_redox_2"/>
    <property type="match status" value="1"/>
</dbReference>
<evidence type="ECO:0000313" key="6">
    <source>
        <dbReference type="EMBL" id="NEN24473.1"/>
    </source>
</evidence>
<evidence type="ECO:0000256" key="4">
    <source>
        <dbReference type="ARBA" id="ARBA00022827"/>
    </source>
</evidence>
<dbReference type="InterPro" id="IPR023753">
    <property type="entry name" value="FAD/NAD-binding_dom"/>
</dbReference>
<dbReference type="PRINTS" id="PR00368">
    <property type="entry name" value="FADPNR"/>
</dbReference>
<keyword evidence="4" id="KW-0274">FAD</keyword>
<organism evidence="6 7">
    <name type="scientific">Cryomorpha ignava</name>
    <dbReference type="NCBI Taxonomy" id="101383"/>
    <lineage>
        <taxon>Bacteria</taxon>
        <taxon>Pseudomonadati</taxon>
        <taxon>Bacteroidota</taxon>
        <taxon>Flavobacteriia</taxon>
        <taxon>Flavobacteriales</taxon>
        <taxon>Cryomorphaceae</taxon>
        <taxon>Cryomorpha</taxon>
    </lineage>
</organism>
<evidence type="ECO:0000256" key="3">
    <source>
        <dbReference type="ARBA" id="ARBA00022630"/>
    </source>
</evidence>
<dbReference type="PANTHER" id="PTHR43429:SF3">
    <property type="entry name" value="NITRITE REDUCTASE [NAD(P)H]"/>
    <property type="match status" value="1"/>
</dbReference>
<evidence type="ECO:0000256" key="1">
    <source>
        <dbReference type="ARBA" id="ARBA00001974"/>
    </source>
</evidence>
<comment type="similarity">
    <text evidence="2">Belongs to the FAD-dependent oxidoreductase family.</text>
</comment>
<dbReference type="PANTHER" id="PTHR43429">
    <property type="entry name" value="PYRIDINE NUCLEOTIDE-DISULFIDE OXIDOREDUCTASE DOMAIN-CONTAINING"/>
    <property type="match status" value="1"/>
</dbReference>
<keyword evidence="3" id="KW-0285">Flavoprotein</keyword>
<reference evidence="6 7" key="1">
    <citation type="submission" date="2020-02" db="EMBL/GenBank/DDBJ databases">
        <title>Out from the shadows clarifying the taxonomy of the family Cryomorphaceae and related taxa by utilizing the GTDB taxonomic framework.</title>
        <authorList>
            <person name="Bowman J.P."/>
        </authorList>
    </citation>
    <scope>NUCLEOTIDE SEQUENCE [LARGE SCALE GENOMIC DNA]</scope>
    <source>
        <strain evidence="6 7">QSSC 1-22</strain>
    </source>
</reference>
<sequence>MAHGTVIIGNGIAGITAAREMRKISDERIQVISIETPYFFSRTALMYVYMGHMKFEHTKPYENWFWEKNRIELVQALVEKVNPEKNELLLSTGEQIKYDKLLIATGSKTQYFDWKGLDYKGVQGLYSFQDLEKLEANTPKPFQKDHPTKKAIIVGAGLIGVELAEMLNTRDIEVTMLVREGAFWNGVLTPSEAAEIGHHIESHGIKLMFESELDEVLADDSGKVRAVRTKKNEELECQLVGITTGVKPNIDFLKNTGIESDKGILVDEYLETNIPNIYAAGDCAQMREASSGRKPVEAVWYVGRMMGEVAGANLAGKKTAYKPGPWFNSAKFFDIEYQTYGNVMAKPEDKQEQYFWKVKDKNKFMTIAWQKETNVFLGINTFGIRLRHEYFNNVLKKKMTVGEVIGGMRIANFDTEFYSKWDKALKNDFTSETGIEIREPNMLQKLLQR</sequence>
<gene>
    <name evidence="6" type="ORF">G3O08_13260</name>
</gene>
<dbReference type="SUPFAM" id="SSF51905">
    <property type="entry name" value="FAD/NAD(P)-binding domain"/>
    <property type="match status" value="1"/>
</dbReference>
<dbReference type="InterPro" id="IPR036188">
    <property type="entry name" value="FAD/NAD-bd_sf"/>
</dbReference>
<evidence type="ECO:0000256" key="2">
    <source>
        <dbReference type="ARBA" id="ARBA00006442"/>
    </source>
</evidence>